<evidence type="ECO:0000256" key="4">
    <source>
        <dbReference type="ARBA" id="ARBA00023242"/>
    </source>
</evidence>
<dbReference type="InterPro" id="IPR036638">
    <property type="entry name" value="HLH_DNA-bd_sf"/>
</dbReference>
<keyword evidence="4" id="KW-0539">Nucleus</keyword>
<dbReference type="InterPro" id="IPR011598">
    <property type="entry name" value="bHLH_dom"/>
</dbReference>
<keyword evidence="8" id="KW-1185">Reference proteome</keyword>
<dbReference type="SMART" id="SM00353">
    <property type="entry name" value="HLH"/>
    <property type="match status" value="1"/>
</dbReference>
<feature type="region of interest" description="Disordered" evidence="5">
    <location>
        <begin position="301"/>
        <end position="342"/>
    </location>
</feature>
<dbReference type="GO" id="GO:0005634">
    <property type="term" value="C:nucleus"/>
    <property type="evidence" value="ECO:0007669"/>
    <property type="project" value="UniProtKB-SubCell"/>
</dbReference>
<dbReference type="PROSITE" id="PS50888">
    <property type="entry name" value="BHLH"/>
    <property type="match status" value="1"/>
</dbReference>
<accession>A0A9D4UJJ6</accession>
<feature type="compositionally biased region" description="Acidic residues" evidence="5">
    <location>
        <begin position="482"/>
        <end position="491"/>
    </location>
</feature>
<feature type="region of interest" description="Disordered" evidence="5">
    <location>
        <begin position="392"/>
        <end position="419"/>
    </location>
</feature>
<feature type="compositionally biased region" description="Basic and acidic residues" evidence="5">
    <location>
        <begin position="508"/>
        <end position="521"/>
    </location>
</feature>
<comment type="caution">
    <text evidence="7">The sequence shown here is derived from an EMBL/GenBank/DDBJ whole genome shotgun (WGS) entry which is preliminary data.</text>
</comment>
<dbReference type="Proteomes" id="UP000886520">
    <property type="component" value="Chromosome 15"/>
</dbReference>
<evidence type="ECO:0000256" key="1">
    <source>
        <dbReference type="ARBA" id="ARBA00004123"/>
    </source>
</evidence>
<keyword evidence="2" id="KW-0805">Transcription regulation</keyword>
<gene>
    <name evidence="7" type="ORF">GOP47_0015389</name>
</gene>
<feature type="region of interest" description="Disordered" evidence="5">
    <location>
        <begin position="1"/>
        <end position="28"/>
    </location>
</feature>
<keyword evidence="3" id="KW-0804">Transcription</keyword>
<dbReference type="EMBL" id="JABFUD020000015">
    <property type="protein sequence ID" value="KAI5069088.1"/>
    <property type="molecule type" value="Genomic_DNA"/>
</dbReference>
<dbReference type="Gene3D" id="4.10.280.10">
    <property type="entry name" value="Helix-loop-helix DNA-binding domain"/>
    <property type="match status" value="1"/>
</dbReference>
<evidence type="ECO:0000256" key="5">
    <source>
        <dbReference type="SAM" id="MobiDB-lite"/>
    </source>
</evidence>
<dbReference type="AlphaFoldDB" id="A0A9D4UJJ6"/>
<sequence length="651" mass="70592">MSEQAGGHRFSDKQDEEEDHETIQNQPLDRLDNLAFLSSKNDSIVNAKSCHQSPFTDDELVTWLQYPLDDCSDIFQHWPPAPLTPSAMGALAPSSTANSKDVLRQETDSFMMTAASDKPLQIVVGLKADTAIGTANVLLEQACHQVGVSTDLKGRDGGAQQDSQSFVHVQEPASTYAIQQAGSLVDEREIIPTNYRNPTQRELHHRKCCVARESFLASGSSPQSKQTIAEKKTAEMQKMENTHLEFLPQLQAERRPSPYRIQKEPAQANPAADAALALGAGRAAGAISASGMEAFTKVKTSSQSLRPFKLRSPPLAPLPTSPSGKGVSEGPSSPTMLPPKARPVGFRAAMSVNQPNLPSKMQNVTQPYFIRASANVPEAQGHQLLVSMEGVNTSNKNSAKESPLSSSMTASVGSQGLKHPANISSNFRAAAFQQLDTPDVQKQGTLSLWPEKRDDVSISGDSETSESLKETFSGSKRKLEDSECQSEDAEGESAVNSQTRNPNSKRTRANEVHNLSERRRRNRINDKMNELRELIPNASKTNKAALLDEAMDYLKNLQLQLQVMSVRTGMSLSPMVVPPGFPRMQAPQMSPVYAMGMGTLVGSSTGVVSAGRLQYAPEKCAFTQLQPLTAPESVPSHFPGVSCTNSLSVHF</sequence>
<evidence type="ECO:0000256" key="3">
    <source>
        <dbReference type="ARBA" id="ARBA00023163"/>
    </source>
</evidence>
<dbReference type="GO" id="GO:0046983">
    <property type="term" value="F:protein dimerization activity"/>
    <property type="evidence" value="ECO:0007669"/>
    <property type="project" value="InterPro"/>
</dbReference>
<feature type="domain" description="BHLH" evidence="6">
    <location>
        <begin position="508"/>
        <end position="557"/>
    </location>
</feature>
<name>A0A9D4UJJ6_ADICA</name>
<dbReference type="OrthoDB" id="690068at2759"/>
<feature type="compositionally biased region" description="Polar residues" evidence="5">
    <location>
        <begin position="403"/>
        <end position="414"/>
    </location>
</feature>
<dbReference type="InterPro" id="IPR047265">
    <property type="entry name" value="PIF1-like_bHLH"/>
</dbReference>
<reference evidence="7" key="1">
    <citation type="submission" date="2021-01" db="EMBL/GenBank/DDBJ databases">
        <title>Adiantum capillus-veneris genome.</title>
        <authorList>
            <person name="Fang Y."/>
            <person name="Liao Q."/>
        </authorList>
    </citation>
    <scope>NUCLEOTIDE SEQUENCE</scope>
    <source>
        <strain evidence="7">H3</strain>
        <tissue evidence="7">Leaf</tissue>
    </source>
</reference>
<evidence type="ECO:0000313" key="8">
    <source>
        <dbReference type="Proteomes" id="UP000886520"/>
    </source>
</evidence>
<evidence type="ECO:0000256" key="2">
    <source>
        <dbReference type="ARBA" id="ARBA00023015"/>
    </source>
</evidence>
<feature type="compositionally biased region" description="Polar residues" evidence="5">
    <location>
        <begin position="494"/>
        <end position="504"/>
    </location>
</feature>
<dbReference type="PANTHER" id="PTHR46807:SF1">
    <property type="entry name" value="TRANSCRIPTION FACTOR PIF3"/>
    <property type="match status" value="1"/>
</dbReference>
<proteinExistence type="predicted"/>
<dbReference type="PANTHER" id="PTHR46807">
    <property type="entry name" value="TRANSCRIPTION FACTOR PIF3"/>
    <property type="match status" value="1"/>
</dbReference>
<evidence type="ECO:0000259" key="6">
    <source>
        <dbReference type="PROSITE" id="PS50888"/>
    </source>
</evidence>
<dbReference type="SUPFAM" id="SSF47459">
    <property type="entry name" value="HLH, helix-loop-helix DNA-binding domain"/>
    <property type="match status" value="1"/>
</dbReference>
<organism evidence="7 8">
    <name type="scientific">Adiantum capillus-veneris</name>
    <name type="common">Maidenhair fern</name>
    <dbReference type="NCBI Taxonomy" id="13818"/>
    <lineage>
        <taxon>Eukaryota</taxon>
        <taxon>Viridiplantae</taxon>
        <taxon>Streptophyta</taxon>
        <taxon>Embryophyta</taxon>
        <taxon>Tracheophyta</taxon>
        <taxon>Polypodiopsida</taxon>
        <taxon>Polypodiidae</taxon>
        <taxon>Polypodiales</taxon>
        <taxon>Pteridineae</taxon>
        <taxon>Pteridaceae</taxon>
        <taxon>Vittarioideae</taxon>
        <taxon>Adiantum</taxon>
    </lineage>
</organism>
<evidence type="ECO:0000313" key="7">
    <source>
        <dbReference type="EMBL" id="KAI5069088.1"/>
    </source>
</evidence>
<dbReference type="Pfam" id="PF00010">
    <property type="entry name" value="HLH"/>
    <property type="match status" value="1"/>
</dbReference>
<protein>
    <recommendedName>
        <fullName evidence="6">BHLH domain-containing protein</fullName>
    </recommendedName>
</protein>
<feature type="region of interest" description="Disordered" evidence="5">
    <location>
        <begin position="443"/>
        <end position="521"/>
    </location>
</feature>
<comment type="subcellular location">
    <subcellularLocation>
        <location evidence="1">Nucleus</location>
    </subcellularLocation>
</comment>
<dbReference type="InterPro" id="IPR044273">
    <property type="entry name" value="PIF3-like"/>
</dbReference>
<dbReference type="GO" id="GO:0003700">
    <property type="term" value="F:DNA-binding transcription factor activity"/>
    <property type="evidence" value="ECO:0007669"/>
    <property type="project" value="InterPro"/>
</dbReference>
<dbReference type="CDD" id="cd11445">
    <property type="entry name" value="bHLH_AtPIF_like"/>
    <property type="match status" value="1"/>
</dbReference>